<sequence length="88" mass="9832">MVISWPNVMGPFVAVTVRLRDMQPQQNAANEQVEDAWGQDHPMRQIMEVNPDGLIELAAASRGKENVVVPFVPDTDKGKKVQEFDQDA</sequence>
<evidence type="ECO:0000313" key="2">
    <source>
        <dbReference type="Proteomes" id="UP000026961"/>
    </source>
</evidence>
<dbReference type="Gramene" id="OGLUM11G10010.1">
    <property type="protein sequence ID" value="OGLUM11G10010.1"/>
    <property type="gene ID" value="OGLUM11G10010"/>
</dbReference>
<protein>
    <submittedName>
        <fullName evidence="1">Uncharacterized protein</fullName>
    </submittedName>
</protein>
<accession>A0A0E0BI16</accession>
<proteinExistence type="predicted"/>
<dbReference type="AlphaFoldDB" id="A0A0E0BI16"/>
<name>A0A0E0BI16_9ORYZ</name>
<dbReference type="HOGENOM" id="CLU_2472693_0_0_1"/>
<reference evidence="1" key="2">
    <citation type="submission" date="2018-05" db="EMBL/GenBank/DDBJ databases">
        <title>OgluRS3 (Oryza glumaepatula Reference Sequence Version 3).</title>
        <authorList>
            <person name="Zhang J."/>
            <person name="Kudrna D."/>
            <person name="Lee S."/>
            <person name="Talag J."/>
            <person name="Welchert J."/>
            <person name="Wing R.A."/>
        </authorList>
    </citation>
    <scope>NUCLEOTIDE SEQUENCE [LARGE SCALE GENOMIC DNA]</scope>
</reference>
<reference evidence="1" key="1">
    <citation type="submission" date="2015-04" db="UniProtKB">
        <authorList>
            <consortium name="EnsemblPlants"/>
        </authorList>
    </citation>
    <scope>IDENTIFICATION</scope>
</reference>
<dbReference type="EnsemblPlants" id="OGLUM11G10010.1">
    <property type="protein sequence ID" value="OGLUM11G10010.1"/>
    <property type="gene ID" value="OGLUM11G10010"/>
</dbReference>
<keyword evidence="2" id="KW-1185">Reference proteome</keyword>
<evidence type="ECO:0000313" key="1">
    <source>
        <dbReference type="EnsemblPlants" id="OGLUM11G10010.1"/>
    </source>
</evidence>
<dbReference type="Proteomes" id="UP000026961">
    <property type="component" value="Chromosome 11"/>
</dbReference>
<organism evidence="1">
    <name type="scientific">Oryza glumipatula</name>
    <dbReference type="NCBI Taxonomy" id="40148"/>
    <lineage>
        <taxon>Eukaryota</taxon>
        <taxon>Viridiplantae</taxon>
        <taxon>Streptophyta</taxon>
        <taxon>Embryophyta</taxon>
        <taxon>Tracheophyta</taxon>
        <taxon>Spermatophyta</taxon>
        <taxon>Magnoliopsida</taxon>
        <taxon>Liliopsida</taxon>
        <taxon>Poales</taxon>
        <taxon>Poaceae</taxon>
        <taxon>BOP clade</taxon>
        <taxon>Oryzoideae</taxon>
        <taxon>Oryzeae</taxon>
        <taxon>Oryzinae</taxon>
        <taxon>Oryza</taxon>
    </lineage>
</organism>